<protein>
    <submittedName>
        <fullName evidence="1">Uncharacterized protein</fullName>
    </submittedName>
</protein>
<accession>A0AC60P8M9</accession>
<evidence type="ECO:0000313" key="2">
    <source>
        <dbReference type="Proteomes" id="UP000805193"/>
    </source>
</evidence>
<dbReference type="EMBL" id="JABSTQ010011052">
    <property type="protein sequence ID" value="KAG0415607.1"/>
    <property type="molecule type" value="Genomic_DNA"/>
</dbReference>
<proteinExistence type="predicted"/>
<name>A0AC60P8M9_IXOPE</name>
<sequence>HLNSLLRLRTIEPGVFDSLQELREISIQKSILLQNVPPGVLRGMPKLSVLRITHSGLQEVPYVHDLNPTTYIGMLDFDSNRIGKINTRAIRVKAGTLILNHNAITTIHGGAFEGSKIAELWAETPLLPSRLVYREVYHPPDRRLSASGSDLSETSVTSLPTRGLESLEVLEVRDTPTLREFPSVYHFRFIRAAHLTYPYHCCAFQFPETHNPEEHSRFQKHCGSADVVLDSMKNRPPVVGEEHDFQLLERFFVVQRRGGGEGTSTPPTNRTVRQVFSEFGSIHGSPRTRPTNVSNRSIFDSRGMEGTFHPEVHPQEEQWVTCGKLASRQVQCFPAPDAFNPCEDVMGTEILRVAVWFVVVAAVTGNLAVILVLLSGRMSVSKFLMCNLAFADLCMGAYLLLIAAEDLHTSGQYFNHAILWQHGAGCKVAGFLTVFASELSIYTLTVITLERWYAITYAVHLNRRLRLTTAARVMACGWLYAIVAATLPLVGVSSYSKTSICLPMENREIPDQLYLLSLLSVNGLAFLLICACYAKMYLAISGQRPRSHSGNKDTSVAKRMAMLVFTDFACWAPIAFFGLTAVAGYPLIDVPKSKILLVFFYPLNSCANPFLYAILTKQYRRDLSILLSTRGVCTGRVLRYTSSCHTTPNNRLLRGKDNSSTSRQTTELSGRTQKGSPHPIKNNFTKLGLHEEFLRRQSLLCDHADTPI</sequence>
<reference evidence="1 2" key="1">
    <citation type="journal article" date="2020" name="Cell">
        <title>Large-Scale Comparative Analyses of Tick Genomes Elucidate Their Genetic Diversity and Vector Capacities.</title>
        <authorList>
            <consortium name="Tick Genome and Microbiome Consortium (TIGMIC)"/>
            <person name="Jia N."/>
            <person name="Wang J."/>
            <person name="Shi W."/>
            <person name="Du L."/>
            <person name="Sun Y."/>
            <person name="Zhan W."/>
            <person name="Jiang J.F."/>
            <person name="Wang Q."/>
            <person name="Zhang B."/>
            <person name="Ji P."/>
            <person name="Bell-Sakyi L."/>
            <person name="Cui X.M."/>
            <person name="Yuan T.T."/>
            <person name="Jiang B.G."/>
            <person name="Yang W.F."/>
            <person name="Lam T.T."/>
            <person name="Chang Q.C."/>
            <person name="Ding S.J."/>
            <person name="Wang X.J."/>
            <person name="Zhu J.G."/>
            <person name="Ruan X.D."/>
            <person name="Zhao L."/>
            <person name="Wei J.T."/>
            <person name="Ye R.Z."/>
            <person name="Que T.C."/>
            <person name="Du C.H."/>
            <person name="Zhou Y.H."/>
            <person name="Cheng J.X."/>
            <person name="Dai P.F."/>
            <person name="Guo W.B."/>
            <person name="Han X.H."/>
            <person name="Huang E.J."/>
            <person name="Li L.F."/>
            <person name="Wei W."/>
            <person name="Gao Y.C."/>
            <person name="Liu J.Z."/>
            <person name="Shao H.Z."/>
            <person name="Wang X."/>
            <person name="Wang C.C."/>
            <person name="Yang T.C."/>
            <person name="Huo Q.B."/>
            <person name="Li W."/>
            <person name="Chen H.Y."/>
            <person name="Chen S.E."/>
            <person name="Zhou L.G."/>
            <person name="Ni X.B."/>
            <person name="Tian J.H."/>
            <person name="Sheng Y."/>
            <person name="Liu T."/>
            <person name="Pan Y.S."/>
            <person name="Xia L.Y."/>
            <person name="Li J."/>
            <person name="Zhao F."/>
            <person name="Cao W.C."/>
        </authorList>
    </citation>
    <scope>NUCLEOTIDE SEQUENCE [LARGE SCALE GENOMIC DNA]</scope>
    <source>
        <strain evidence="1">Iper-2018</strain>
    </source>
</reference>
<dbReference type="Proteomes" id="UP000805193">
    <property type="component" value="Unassembled WGS sequence"/>
</dbReference>
<comment type="caution">
    <text evidence="1">The sequence shown here is derived from an EMBL/GenBank/DDBJ whole genome shotgun (WGS) entry which is preliminary data.</text>
</comment>
<evidence type="ECO:0000313" key="1">
    <source>
        <dbReference type="EMBL" id="KAG0415607.1"/>
    </source>
</evidence>
<feature type="non-terminal residue" evidence="1">
    <location>
        <position position="1"/>
    </location>
</feature>
<organism evidence="1 2">
    <name type="scientific">Ixodes persulcatus</name>
    <name type="common">Taiga tick</name>
    <dbReference type="NCBI Taxonomy" id="34615"/>
    <lineage>
        <taxon>Eukaryota</taxon>
        <taxon>Metazoa</taxon>
        <taxon>Ecdysozoa</taxon>
        <taxon>Arthropoda</taxon>
        <taxon>Chelicerata</taxon>
        <taxon>Arachnida</taxon>
        <taxon>Acari</taxon>
        <taxon>Parasitiformes</taxon>
        <taxon>Ixodida</taxon>
        <taxon>Ixodoidea</taxon>
        <taxon>Ixodidae</taxon>
        <taxon>Ixodinae</taxon>
        <taxon>Ixodes</taxon>
    </lineage>
</organism>
<keyword evidence="2" id="KW-1185">Reference proteome</keyword>
<gene>
    <name evidence="1" type="ORF">HPB47_007223</name>
</gene>